<evidence type="ECO:0000259" key="2">
    <source>
        <dbReference type="SMART" id="SM00829"/>
    </source>
</evidence>
<dbReference type="SUPFAM" id="SSF51735">
    <property type="entry name" value="NAD(P)-binding Rossmann-fold domains"/>
    <property type="match status" value="1"/>
</dbReference>
<dbReference type="Pfam" id="PF16884">
    <property type="entry name" value="ADH_N_2"/>
    <property type="match status" value="1"/>
</dbReference>
<dbReference type="InterPro" id="IPR020843">
    <property type="entry name" value="ER"/>
</dbReference>
<dbReference type="InterPro" id="IPR045010">
    <property type="entry name" value="MDR_fam"/>
</dbReference>
<dbReference type="Pfam" id="PF00107">
    <property type="entry name" value="ADH_zinc_N"/>
    <property type="match status" value="1"/>
</dbReference>
<dbReference type="InterPro" id="IPR041694">
    <property type="entry name" value="ADH_N_2"/>
</dbReference>
<evidence type="ECO:0000256" key="1">
    <source>
        <dbReference type="ARBA" id="ARBA00023002"/>
    </source>
</evidence>
<name>A0ABV8RV80_9SPHN</name>
<dbReference type="EMBL" id="JBHSDR010000008">
    <property type="protein sequence ID" value="MFC4296276.1"/>
    <property type="molecule type" value="Genomic_DNA"/>
</dbReference>
<dbReference type="RefSeq" id="WP_379539813.1">
    <property type="nucleotide sequence ID" value="NZ_JBHSDR010000008.1"/>
</dbReference>
<protein>
    <submittedName>
        <fullName evidence="3">NADP-dependent oxidoreductase</fullName>
        <ecNumber evidence="3">1.-.-.-</ecNumber>
    </submittedName>
</protein>
<evidence type="ECO:0000313" key="4">
    <source>
        <dbReference type="Proteomes" id="UP001595828"/>
    </source>
</evidence>
<dbReference type="Gene3D" id="3.90.180.10">
    <property type="entry name" value="Medium-chain alcohol dehydrogenases, catalytic domain"/>
    <property type="match status" value="1"/>
</dbReference>
<organism evidence="3 4">
    <name type="scientific">Novosphingobium tardum</name>
    <dbReference type="NCBI Taxonomy" id="1538021"/>
    <lineage>
        <taxon>Bacteria</taxon>
        <taxon>Pseudomonadati</taxon>
        <taxon>Pseudomonadota</taxon>
        <taxon>Alphaproteobacteria</taxon>
        <taxon>Sphingomonadales</taxon>
        <taxon>Sphingomonadaceae</taxon>
        <taxon>Novosphingobium</taxon>
    </lineage>
</organism>
<dbReference type="InterPro" id="IPR013149">
    <property type="entry name" value="ADH-like_C"/>
</dbReference>
<keyword evidence="4" id="KW-1185">Reference proteome</keyword>
<dbReference type="CDD" id="cd05288">
    <property type="entry name" value="PGDH"/>
    <property type="match status" value="1"/>
</dbReference>
<proteinExistence type="predicted"/>
<dbReference type="InterPro" id="IPR011032">
    <property type="entry name" value="GroES-like_sf"/>
</dbReference>
<dbReference type="SMART" id="SM00829">
    <property type="entry name" value="PKS_ER"/>
    <property type="match status" value="1"/>
</dbReference>
<evidence type="ECO:0000313" key="3">
    <source>
        <dbReference type="EMBL" id="MFC4296276.1"/>
    </source>
</evidence>
<dbReference type="PANTHER" id="PTHR43205">
    <property type="entry name" value="PROSTAGLANDIN REDUCTASE"/>
    <property type="match status" value="1"/>
</dbReference>
<dbReference type="InterPro" id="IPR036291">
    <property type="entry name" value="NAD(P)-bd_dom_sf"/>
</dbReference>
<dbReference type="EC" id="1.-.-.-" evidence="3"/>
<reference evidence="4" key="1">
    <citation type="journal article" date="2019" name="Int. J. Syst. Evol. Microbiol.">
        <title>The Global Catalogue of Microorganisms (GCM) 10K type strain sequencing project: providing services to taxonomists for standard genome sequencing and annotation.</title>
        <authorList>
            <consortium name="The Broad Institute Genomics Platform"/>
            <consortium name="The Broad Institute Genome Sequencing Center for Infectious Disease"/>
            <person name="Wu L."/>
            <person name="Ma J."/>
        </authorList>
    </citation>
    <scope>NUCLEOTIDE SEQUENCE [LARGE SCALE GENOMIC DNA]</scope>
    <source>
        <strain evidence="4">CGMCC 1.12989</strain>
    </source>
</reference>
<feature type="domain" description="Enoyl reductase (ER)" evidence="2">
    <location>
        <begin position="20"/>
        <end position="331"/>
    </location>
</feature>
<dbReference type="Gene3D" id="3.40.50.720">
    <property type="entry name" value="NAD(P)-binding Rossmann-like Domain"/>
    <property type="match status" value="1"/>
</dbReference>
<dbReference type="PANTHER" id="PTHR43205:SF7">
    <property type="entry name" value="PROSTAGLANDIN REDUCTASE 1"/>
    <property type="match status" value="1"/>
</dbReference>
<dbReference type="SUPFAM" id="SSF50129">
    <property type="entry name" value="GroES-like"/>
    <property type="match status" value="1"/>
</dbReference>
<sequence length="340" mass="36273">MQQTNRQWTIAGRPVGRDVGEDDFAMREGTVTPPEEGEVLVRVDVLAFEPAMKGWMENIGGYVARTEIGDVMRGSAVGTVVESRSPEFAAGDVVTGQLGWQEYSTVAASSIRQVSNPSRPTDELGALGTVGLTAYCGLKVVGRPFPGDTVVITGAAGAVGSTVAQIARLAGCRVIGVAGGADKCRMLIDDFGVDAAIDYRSATFAEDVAANLPNGIDVLWDNVGGTILNTLLAHLALGARVVICGAISRSKTGGMPVGPENYFNLVFKRATMQGFILNDYESMFDEARRRMSEWLSQGKLIAREDIQEGFENAPRTLMRLFSGANVGKQMLRMSAEGGKR</sequence>
<accession>A0ABV8RV80</accession>
<dbReference type="Proteomes" id="UP001595828">
    <property type="component" value="Unassembled WGS sequence"/>
</dbReference>
<comment type="caution">
    <text evidence="3">The sequence shown here is derived from an EMBL/GenBank/DDBJ whole genome shotgun (WGS) entry which is preliminary data.</text>
</comment>
<gene>
    <name evidence="3" type="ORF">ACFO0A_14560</name>
</gene>
<keyword evidence="1 3" id="KW-0560">Oxidoreductase</keyword>
<dbReference type="GO" id="GO:0016491">
    <property type="term" value="F:oxidoreductase activity"/>
    <property type="evidence" value="ECO:0007669"/>
    <property type="project" value="UniProtKB-KW"/>
</dbReference>